<proteinExistence type="predicted"/>
<gene>
    <name evidence="1" type="ORF">DSO57_1017826</name>
</gene>
<protein>
    <submittedName>
        <fullName evidence="1">Uncharacterized protein</fullName>
    </submittedName>
</protein>
<dbReference type="Proteomes" id="UP001165960">
    <property type="component" value="Unassembled WGS sequence"/>
</dbReference>
<name>A0ACC2SHV5_9FUNG</name>
<evidence type="ECO:0000313" key="1">
    <source>
        <dbReference type="EMBL" id="KAJ9061731.1"/>
    </source>
</evidence>
<comment type="caution">
    <text evidence="1">The sequence shown here is derived from an EMBL/GenBank/DDBJ whole genome shotgun (WGS) entry which is preliminary data.</text>
</comment>
<accession>A0ACC2SHV5</accession>
<organism evidence="1 2">
    <name type="scientific">Entomophthora muscae</name>
    <dbReference type="NCBI Taxonomy" id="34485"/>
    <lineage>
        <taxon>Eukaryota</taxon>
        <taxon>Fungi</taxon>
        <taxon>Fungi incertae sedis</taxon>
        <taxon>Zoopagomycota</taxon>
        <taxon>Entomophthoromycotina</taxon>
        <taxon>Entomophthoromycetes</taxon>
        <taxon>Entomophthorales</taxon>
        <taxon>Entomophthoraceae</taxon>
        <taxon>Entomophthora</taxon>
    </lineage>
</organism>
<reference evidence="1" key="1">
    <citation type="submission" date="2022-04" db="EMBL/GenBank/DDBJ databases">
        <title>Genome of the entomopathogenic fungus Entomophthora muscae.</title>
        <authorList>
            <person name="Elya C."/>
            <person name="Lovett B.R."/>
            <person name="Lee E."/>
            <person name="Macias A.M."/>
            <person name="Hajek A.E."/>
            <person name="De Bivort B.L."/>
            <person name="Kasson M.T."/>
            <person name="De Fine Licht H.H."/>
            <person name="Stajich J.E."/>
        </authorList>
    </citation>
    <scope>NUCLEOTIDE SEQUENCE</scope>
    <source>
        <strain evidence="1">Berkeley</strain>
    </source>
</reference>
<evidence type="ECO:0000313" key="2">
    <source>
        <dbReference type="Proteomes" id="UP001165960"/>
    </source>
</evidence>
<keyword evidence="2" id="KW-1185">Reference proteome</keyword>
<dbReference type="EMBL" id="QTSX02005046">
    <property type="protein sequence ID" value="KAJ9061731.1"/>
    <property type="molecule type" value="Genomic_DNA"/>
</dbReference>
<sequence length="67" mass="7680">MSKFKNLFCDKDDPLPPTNLEKHIIDTGTDKHIHKAPYCLAKKYENFVEQEIDHLLSKGIIKPSTSP</sequence>